<protein>
    <submittedName>
        <fullName evidence="1">Uncharacterized protein</fullName>
    </submittedName>
</protein>
<dbReference type="RefSeq" id="WP_273616539.1">
    <property type="nucleotide sequence ID" value="NZ_CP117417.1"/>
</dbReference>
<evidence type="ECO:0000313" key="1">
    <source>
        <dbReference type="EMBL" id="WCT76083.1"/>
    </source>
</evidence>
<accession>A0ABY7TSA5</accession>
<proteinExistence type="predicted"/>
<dbReference type="Proteomes" id="UP001218231">
    <property type="component" value="Chromosome"/>
</dbReference>
<sequence length="291" mass="28898">MPNPKIVYPATYTPANAVAFANADNSAATVSADTPLPVALGDGALAAMGATTDAAAASDSAAASLIALFKRLLGKFPAGLGQKAAAASLPVVLASDQSAITTAGVYNTAQPTLTSGQVGSLQLDSSGALAVRLQWSGGYIAGVSGNITDSATNSVNTIMTLTRGFLFNGSTWDRQKKPIAVSRIASSAAGTNATVAKVGAGDLFAIQAHNTSASVIYLKLYNKAGAPVVGTDTPIKTIAIPPNAALSASATWANGLYFSTGIAYALTAAAADGDTTAIAAGAIVGLNLDYQ</sequence>
<evidence type="ECO:0000313" key="2">
    <source>
        <dbReference type="Proteomes" id="UP001218231"/>
    </source>
</evidence>
<reference evidence="1 2" key="1">
    <citation type="submission" date="2023-02" db="EMBL/GenBank/DDBJ databases">
        <title>Genome sequence of Novosphingobium humi KACC 19094.</title>
        <authorList>
            <person name="Kim S."/>
            <person name="Heo J."/>
            <person name="Kwon S.-W."/>
        </authorList>
    </citation>
    <scope>NUCLEOTIDE SEQUENCE [LARGE SCALE GENOMIC DNA]</scope>
    <source>
        <strain evidence="1 2">KACC 19094</strain>
    </source>
</reference>
<keyword evidence="2" id="KW-1185">Reference proteome</keyword>
<gene>
    <name evidence="1" type="ORF">PQ457_08975</name>
</gene>
<organism evidence="1 2">
    <name type="scientific">Novosphingobium humi</name>
    <dbReference type="NCBI Taxonomy" id="2282397"/>
    <lineage>
        <taxon>Bacteria</taxon>
        <taxon>Pseudomonadati</taxon>
        <taxon>Pseudomonadota</taxon>
        <taxon>Alphaproteobacteria</taxon>
        <taxon>Sphingomonadales</taxon>
        <taxon>Sphingomonadaceae</taxon>
        <taxon>Novosphingobium</taxon>
    </lineage>
</organism>
<dbReference type="EMBL" id="CP117417">
    <property type="protein sequence ID" value="WCT76083.1"/>
    <property type="molecule type" value="Genomic_DNA"/>
</dbReference>
<name>A0ABY7TSA5_9SPHN</name>